<evidence type="ECO:0000313" key="2">
    <source>
        <dbReference type="Proteomes" id="UP000288178"/>
    </source>
</evidence>
<dbReference type="GO" id="GO:0016740">
    <property type="term" value="F:transferase activity"/>
    <property type="evidence" value="ECO:0007669"/>
    <property type="project" value="UniProtKB-KW"/>
</dbReference>
<dbReference type="OrthoDB" id="8480611at2"/>
<dbReference type="AlphaFoldDB" id="A0A437JZH8"/>
<gene>
    <name evidence="1" type="ORF">ENE75_00765</name>
</gene>
<accession>A0A437JZH8</accession>
<protein>
    <submittedName>
        <fullName evidence="1">GNAT family N-acetyltransferase</fullName>
    </submittedName>
</protein>
<sequence>MIARWRALAAELGGARVAALYLVHRLLQRLAGSRAGVVPYVLVAQPVGNQALKAVRPDPGTTVRRIDPNDPVVSRFPRPAAVIAQRFGAGHECHVAWVKGVFAGYVWIARSSYDEDEVRGRYVMADPASTVWDYDVYVEPAYRATRTMARLWAAVDAALAAQGVRWSLSRINRFNAASLRSHARLGIRTVGHVTVLKLGTWEAAWARPLDGSQRQWTVGRSGGFVMALHPPETQPTRHPAG</sequence>
<keyword evidence="2" id="KW-1185">Reference proteome</keyword>
<dbReference type="SUPFAM" id="SSF55729">
    <property type="entry name" value="Acyl-CoA N-acyltransferases (Nat)"/>
    <property type="match status" value="1"/>
</dbReference>
<keyword evidence="1" id="KW-0808">Transferase</keyword>
<organism evidence="1 2">
    <name type="scientific">Rubrivivax albus</name>
    <dbReference type="NCBI Taxonomy" id="2499835"/>
    <lineage>
        <taxon>Bacteria</taxon>
        <taxon>Pseudomonadati</taxon>
        <taxon>Pseudomonadota</taxon>
        <taxon>Betaproteobacteria</taxon>
        <taxon>Burkholderiales</taxon>
        <taxon>Sphaerotilaceae</taxon>
        <taxon>Rubrivivax</taxon>
    </lineage>
</organism>
<proteinExistence type="predicted"/>
<dbReference type="EMBL" id="SACT01000001">
    <property type="protein sequence ID" value="RVT53469.1"/>
    <property type="molecule type" value="Genomic_DNA"/>
</dbReference>
<dbReference type="RefSeq" id="WP_128194641.1">
    <property type="nucleotide sequence ID" value="NZ_SACT01000001.1"/>
</dbReference>
<comment type="caution">
    <text evidence="1">The sequence shown here is derived from an EMBL/GenBank/DDBJ whole genome shotgun (WGS) entry which is preliminary data.</text>
</comment>
<name>A0A437JZH8_9BURK</name>
<dbReference type="Proteomes" id="UP000288178">
    <property type="component" value="Unassembled WGS sequence"/>
</dbReference>
<reference evidence="1 2" key="1">
    <citation type="submission" date="2019-01" db="EMBL/GenBank/DDBJ databases">
        <authorList>
            <person name="Chen W.-M."/>
        </authorList>
    </citation>
    <scope>NUCLEOTIDE SEQUENCE [LARGE SCALE GENOMIC DNA]</scope>
    <source>
        <strain evidence="1 2">ICH-3</strain>
    </source>
</reference>
<evidence type="ECO:0000313" key="1">
    <source>
        <dbReference type="EMBL" id="RVT53469.1"/>
    </source>
</evidence>
<dbReference type="Gene3D" id="3.40.630.30">
    <property type="match status" value="1"/>
</dbReference>
<dbReference type="InterPro" id="IPR016181">
    <property type="entry name" value="Acyl_CoA_acyltransferase"/>
</dbReference>